<comment type="caution">
    <text evidence="1">The sequence shown here is derived from an EMBL/GenBank/DDBJ whole genome shotgun (WGS) entry which is preliminary data.</text>
</comment>
<organism evidence="1 2">
    <name type="scientific">Kribbella voronezhensis</name>
    <dbReference type="NCBI Taxonomy" id="2512212"/>
    <lineage>
        <taxon>Bacteria</taxon>
        <taxon>Bacillati</taxon>
        <taxon>Actinomycetota</taxon>
        <taxon>Actinomycetes</taxon>
        <taxon>Propionibacteriales</taxon>
        <taxon>Kribbellaceae</taxon>
        <taxon>Kribbella</taxon>
    </lineage>
</organism>
<keyword evidence="2" id="KW-1185">Reference proteome</keyword>
<dbReference type="EMBL" id="SOCE01000001">
    <property type="protein sequence ID" value="TDU88829.1"/>
    <property type="molecule type" value="Genomic_DNA"/>
</dbReference>
<protein>
    <submittedName>
        <fullName evidence="1">Uncharacterized protein</fullName>
    </submittedName>
</protein>
<name>A0A4R7TAX9_9ACTN</name>
<sequence>MTRKPQSTTWGWADTGPVWGARAFTPKSGQDHLGLGSVSSDRILPTLSPGINVLTIHPRYWSFYSWILDDFWATDLLRTRSAFQNFYRPREALFAMACHVCDAPEHQSMVANVVGSRRVGSRANDTAFDPQFDYIKEALGGYSLYYRSAMELTGVLVVARPTNGFPFDAPTPYGRGLAAAYRAAVSDSRLAARLENGDLVAPVARDVLVEFARKGCLCQLGIANNYDLPLLQDLFLHSGAPAEIASRGETLRLLLDLSQCTPAEAIKEQDFRQLVYFRALEGDVYTSRTELVDVARRWRVYQGREYFGYAFNRLLRWLTRRGLLETDAGLTLQSRIRLRELVAESLDQSVNDEDLGLDLPEVEAETAVSDFLDYLKGEVNLDASADEIWPRNEALDEHALYVACRDYDLDDGKTLLALIALVLLLRERFGLPSRVAEYAQERGLLSEGGALRIGMTRFMHLLNQRLLRQPTLAELAEWLIQDFVIVQHERVATAKLPDDTYRVRRVGDNLRFFPQEVPAVFNDSRFLALSTIVHELGWVSTFREPDRSLTATGRALLANGDLPSGALDEAAAAYEFSGSEPV</sequence>
<proteinExistence type="predicted"/>
<reference evidence="1 2" key="1">
    <citation type="submission" date="2019-03" db="EMBL/GenBank/DDBJ databases">
        <title>Genomic Encyclopedia of Type Strains, Phase III (KMG-III): the genomes of soil and plant-associated and newly described type strains.</title>
        <authorList>
            <person name="Whitman W."/>
        </authorList>
    </citation>
    <scope>NUCLEOTIDE SEQUENCE [LARGE SCALE GENOMIC DNA]</scope>
    <source>
        <strain evidence="1 2">VKM Ac-2575</strain>
    </source>
</reference>
<evidence type="ECO:0000313" key="1">
    <source>
        <dbReference type="EMBL" id="TDU88829.1"/>
    </source>
</evidence>
<dbReference type="AlphaFoldDB" id="A0A4R7TAX9"/>
<evidence type="ECO:0000313" key="2">
    <source>
        <dbReference type="Proteomes" id="UP000295151"/>
    </source>
</evidence>
<gene>
    <name evidence="1" type="ORF">EV138_2380</name>
</gene>
<accession>A0A4R7TAX9</accession>
<dbReference type="Proteomes" id="UP000295151">
    <property type="component" value="Unassembled WGS sequence"/>
</dbReference>